<dbReference type="InterPro" id="IPR007125">
    <property type="entry name" value="H2A/H2B/H3"/>
</dbReference>
<comment type="caution">
    <text evidence="5">The sequence shown here is derived from an EMBL/GenBank/DDBJ whole genome shotgun (WGS) entry which is preliminary data.</text>
</comment>
<organism evidence="5 6">
    <name type="scientific">Thalictrum thalictroides</name>
    <name type="common">Rue-anemone</name>
    <name type="synonym">Anemone thalictroides</name>
    <dbReference type="NCBI Taxonomy" id="46969"/>
    <lineage>
        <taxon>Eukaryota</taxon>
        <taxon>Viridiplantae</taxon>
        <taxon>Streptophyta</taxon>
        <taxon>Embryophyta</taxon>
        <taxon>Tracheophyta</taxon>
        <taxon>Spermatophyta</taxon>
        <taxon>Magnoliopsida</taxon>
        <taxon>Ranunculales</taxon>
        <taxon>Ranunculaceae</taxon>
        <taxon>Thalictroideae</taxon>
        <taxon>Thalictrum</taxon>
    </lineage>
</organism>
<dbReference type="AlphaFoldDB" id="A0A7J6UYF1"/>
<evidence type="ECO:0000313" key="5">
    <source>
        <dbReference type="EMBL" id="KAF5177684.1"/>
    </source>
</evidence>
<dbReference type="OrthoDB" id="1913820at2759"/>
<dbReference type="GO" id="GO:0046982">
    <property type="term" value="F:protein heterodimerization activity"/>
    <property type="evidence" value="ECO:0007669"/>
    <property type="project" value="InterPro"/>
</dbReference>
<reference evidence="5 6" key="1">
    <citation type="submission" date="2020-06" db="EMBL/GenBank/DDBJ databases">
        <title>Transcriptomic and genomic resources for Thalictrum thalictroides and T. hernandezii: Facilitating candidate gene discovery in an emerging model plant lineage.</title>
        <authorList>
            <person name="Arias T."/>
            <person name="Riano-Pachon D.M."/>
            <person name="Di Stilio V.S."/>
        </authorList>
    </citation>
    <scope>NUCLEOTIDE SEQUENCE [LARGE SCALE GENOMIC DNA]</scope>
    <source>
        <strain evidence="6">cv. WT478/WT964</strain>
        <tissue evidence="5">Leaves</tissue>
    </source>
</reference>
<keyword evidence="6" id="KW-1185">Reference proteome</keyword>
<evidence type="ECO:0000256" key="2">
    <source>
        <dbReference type="ARBA" id="ARBA00006846"/>
    </source>
</evidence>
<dbReference type="GO" id="GO:0000786">
    <property type="term" value="C:nucleosome"/>
    <property type="evidence" value="ECO:0007669"/>
    <property type="project" value="InterPro"/>
</dbReference>
<dbReference type="GO" id="GO:0030527">
    <property type="term" value="F:structural constituent of chromatin"/>
    <property type="evidence" value="ECO:0007669"/>
    <property type="project" value="InterPro"/>
</dbReference>
<feature type="compositionally biased region" description="Low complexity" evidence="3">
    <location>
        <begin position="74"/>
        <end position="84"/>
    </location>
</feature>
<sequence length="230" mass="25363">MSPKRSHKKVIGSVVKKTKKVVEETVNVSVVEKTKGGGNKEIEQEEISISTKHPVASNTKIVVEEKSTGEKEQQQQSQKGVGKQLKLEAATPKKVQKAKSKKNEKTTTTTTATTSGKEGEKKKGRKNSGRNRMLETGETYNRYVYKVLKQVHPDLGITLKGMMILNGFMNDMFERLAREAAKLVDYTGRKTMSAREIQGAVRLVLPGELAKHAIVEGTKAITTYVSNSST</sequence>
<dbReference type="GO" id="GO:0003677">
    <property type="term" value="F:DNA binding"/>
    <property type="evidence" value="ECO:0007669"/>
    <property type="project" value="InterPro"/>
</dbReference>
<accession>A0A7J6UYF1</accession>
<evidence type="ECO:0000313" key="6">
    <source>
        <dbReference type="Proteomes" id="UP000554482"/>
    </source>
</evidence>
<feature type="compositionally biased region" description="Low complexity" evidence="3">
    <location>
        <begin position="106"/>
        <end position="116"/>
    </location>
</feature>
<feature type="region of interest" description="Disordered" evidence="3">
    <location>
        <begin position="35"/>
        <end position="134"/>
    </location>
</feature>
<dbReference type="GO" id="GO:0005634">
    <property type="term" value="C:nucleus"/>
    <property type="evidence" value="ECO:0007669"/>
    <property type="project" value="UniProtKB-ARBA"/>
</dbReference>
<comment type="similarity">
    <text evidence="2">Belongs to the histone H2B family.</text>
</comment>
<comment type="function">
    <text evidence="1">Core component of nucleosome. Nucleosomes wrap and compact DNA into chromatin, limiting DNA accessibility to the cellular machineries which require DNA as a template. Histones thereby play a central role in transcription regulation, DNA repair, DNA replication and chromosomal stability. DNA accessibility is regulated via a complex set of post-translational modifications of histones, also called histone code, and nucleosome remodeling.</text>
</comment>
<protein>
    <submittedName>
        <fullName evidence="5">Histone h2b</fullName>
    </submittedName>
</protein>
<dbReference type="Gene3D" id="1.10.20.10">
    <property type="entry name" value="Histone, subunit A"/>
    <property type="match status" value="1"/>
</dbReference>
<dbReference type="PRINTS" id="PR00621">
    <property type="entry name" value="HISTONEH2B"/>
</dbReference>
<gene>
    <name evidence="5" type="ORF">FRX31_032727</name>
</gene>
<proteinExistence type="inferred from homology"/>
<dbReference type="SMART" id="SM00427">
    <property type="entry name" value="H2B"/>
    <property type="match status" value="1"/>
</dbReference>
<dbReference type="FunFam" id="1.10.20.10:FF:000043">
    <property type="entry name" value="Histone H2B"/>
    <property type="match status" value="1"/>
</dbReference>
<feature type="domain" description="Core Histone H2A/H2B/H3" evidence="4">
    <location>
        <begin position="122"/>
        <end position="203"/>
    </location>
</feature>
<dbReference type="SUPFAM" id="SSF47113">
    <property type="entry name" value="Histone-fold"/>
    <property type="match status" value="1"/>
</dbReference>
<dbReference type="EMBL" id="JABWDY010041045">
    <property type="protein sequence ID" value="KAF5177684.1"/>
    <property type="molecule type" value="Genomic_DNA"/>
</dbReference>
<feature type="compositionally biased region" description="Polar residues" evidence="3">
    <location>
        <begin position="47"/>
        <end position="60"/>
    </location>
</feature>
<dbReference type="InterPro" id="IPR000558">
    <property type="entry name" value="Histone_H2B"/>
</dbReference>
<dbReference type="Pfam" id="PF00125">
    <property type="entry name" value="Histone"/>
    <property type="match status" value="1"/>
</dbReference>
<dbReference type="CDD" id="cd22910">
    <property type="entry name" value="HFD_H2B"/>
    <property type="match status" value="1"/>
</dbReference>
<dbReference type="InterPro" id="IPR009072">
    <property type="entry name" value="Histone-fold"/>
</dbReference>
<name>A0A7J6UYF1_THATH</name>
<evidence type="ECO:0000259" key="4">
    <source>
        <dbReference type="Pfam" id="PF00125"/>
    </source>
</evidence>
<evidence type="ECO:0000256" key="3">
    <source>
        <dbReference type="SAM" id="MobiDB-lite"/>
    </source>
</evidence>
<evidence type="ECO:0000256" key="1">
    <source>
        <dbReference type="ARBA" id="ARBA00002001"/>
    </source>
</evidence>
<dbReference type="PANTHER" id="PTHR23428">
    <property type="entry name" value="HISTONE H2B"/>
    <property type="match status" value="1"/>
</dbReference>
<feature type="compositionally biased region" description="Basic and acidic residues" evidence="3">
    <location>
        <begin position="62"/>
        <end position="73"/>
    </location>
</feature>
<dbReference type="Proteomes" id="UP000554482">
    <property type="component" value="Unassembled WGS sequence"/>
</dbReference>